<evidence type="ECO:0000313" key="2">
    <source>
        <dbReference type="Proteomes" id="UP000198211"/>
    </source>
</evidence>
<protein>
    <submittedName>
        <fullName evidence="1">Uncharacterized protein</fullName>
    </submittedName>
</protein>
<gene>
    <name evidence="1" type="ORF">PHMEG_00038597</name>
</gene>
<evidence type="ECO:0000313" key="1">
    <source>
        <dbReference type="EMBL" id="OWY92416.1"/>
    </source>
</evidence>
<dbReference type="AlphaFoldDB" id="A0A225UIK2"/>
<dbReference type="EMBL" id="NBNE01018110">
    <property type="protein sequence ID" value="OWY92416.1"/>
    <property type="molecule type" value="Genomic_DNA"/>
</dbReference>
<dbReference type="Gene3D" id="2.80.10.50">
    <property type="match status" value="1"/>
</dbReference>
<accession>A0A225UIK2</accession>
<dbReference type="Proteomes" id="UP000198211">
    <property type="component" value="Unassembled WGS sequence"/>
</dbReference>
<dbReference type="OrthoDB" id="162393at2759"/>
<proteinExistence type="predicted"/>
<keyword evidence="2" id="KW-1185">Reference proteome</keyword>
<reference evidence="2" key="1">
    <citation type="submission" date="2017-03" db="EMBL/GenBank/DDBJ databases">
        <title>Phytopthora megakarya and P. palmivora, two closely related causual agents of cacao black pod achieved similar genome size and gene model numbers by different mechanisms.</title>
        <authorList>
            <person name="Ali S."/>
            <person name="Shao J."/>
            <person name="Larry D.J."/>
            <person name="Kronmiller B."/>
            <person name="Shen D."/>
            <person name="Strem M.D."/>
            <person name="Melnick R.L."/>
            <person name="Guiltinan M.J."/>
            <person name="Tyler B.M."/>
            <person name="Meinhardt L.W."/>
            <person name="Bailey B.A."/>
        </authorList>
    </citation>
    <scope>NUCLEOTIDE SEQUENCE [LARGE SCALE GENOMIC DNA]</scope>
    <source>
        <strain evidence="2">zdho120</strain>
    </source>
</reference>
<comment type="caution">
    <text evidence="1">The sequence shown here is derived from an EMBL/GenBank/DDBJ whole genome shotgun (WGS) entry which is preliminary data.</text>
</comment>
<organism evidence="1 2">
    <name type="scientific">Phytophthora megakarya</name>
    <dbReference type="NCBI Taxonomy" id="4795"/>
    <lineage>
        <taxon>Eukaryota</taxon>
        <taxon>Sar</taxon>
        <taxon>Stramenopiles</taxon>
        <taxon>Oomycota</taxon>
        <taxon>Peronosporomycetes</taxon>
        <taxon>Peronosporales</taxon>
        <taxon>Peronosporaceae</taxon>
        <taxon>Phytophthora</taxon>
    </lineage>
</organism>
<sequence>MVLHLQPNNKVAIESQRNHRFLKVRPNGDCVFESREITERSLFVLKTNSTCSIFFASSYYMGNVLHCNDQHVARCANNNRELWEEWRIVEPRNQ</sequence>
<name>A0A225UIK2_9STRA</name>